<evidence type="ECO:0000256" key="2">
    <source>
        <dbReference type="ARBA" id="ARBA00022475"/>
    </source>
</evidence>
<comment type="subcellular location">
    <subcellularLocation>
        <location evidence="1">Cell membrane</location>
        <topology evidence="1">Multi-pass membrane protein</topology>
    </subcellularLocation>
</comment>
<evidence type="ECO:0000313" key="9">
    <source>
        <dbReference type="EnsemblMetazoa" id="XP_050515143.1"/>
    </source>
</evidence>
<keyword evidence="7" id="KW-0325">Glycoprotein</keyword>
<dbReference type="GeneID" id="126890322"/>
<reference evidence="9" key="1">
    <citation type="submission" date="2025-05" db="UniProtKB">
        <authorList>
            <consortium name="EnsemblMetazoa"/>
        </authorList>
    </citation>
    <scope>IDENTIFICATION</scope>
</reference>
<evidence type="ECO:0000313" key="10">
    <source>
        <dbReference type="Proteomes" id="UP001652700"/>
    </source>
</evidence>
<dbReference type="EnsemblMetazoa" id="XM_050659186.1">
    <property type="protein sequence ID" value="XP_050515143.1"/>
    <property type="gene ID" value="LOC126890322"/>
</dbReference>
<evidence type="ECO:0000256" key="8">
    <source>
        <dbReference type="SAM" id="Phobius"/>
    </source>
</evidence>
<dbReference type="PANTHER" id="PTHR42643:SF30">
    <property type="entry name" value="IONOTROPIC RECEPTOR 40A-RELATED"/>
    <property type="match status" value="1"/>
</dbReference>
<sequence length="399" mass="46494">MYYHNNRSITIAYHQYLRAVDSVRSLIPLLQSESNWMLKIRSPNKYYQKLFVHLIQRTYAYQFIHYLHSERIQSSPVSQPNHWLLDIKAWHPIQATFLIASFEIVPNSTRINAIFEGLRKKNMFRVLLLIRTVKGTMFDLYIWKPVTQNCQITSGKLIKIDSCAFGKLDKGTRPVFENSDFKNCTIRAGYFEAPPYVKVKKPSQRGNSNENSLSKPILQGLEVQLLNLVTAHLGYNVIYIESKIMGDVWNNLSSFGNFQRLESVEVDIIIGSYTKTYNRYLAFDTTKFYILDSLSFCVPNIVQKTNNYEHLSQCLVGIFWVTVIMSIVFWISSMLLPDNKKFRDYLFVALTFMRIMTNVGHKQKIYHSSSRLCMGPTFGKNPQQIELYQLGMKIHKLIL</sequence>
<dbReference type="RefSeq" id="XP_050515143.1">
    <property type="nucleotide sequence ID" value="XM_050659186.1"/>
</dbReference>
<protein>
    <submittedName>
        <fullName evidence="9">Uncharacterized protein</fullName>
    </submittedName>
</protein>
<name>A0ABM5KY73_DIAVI</name>
<dbReference type="Proteomes" id="UP001652700">
    <property type="component" value="Unplaced"/>
</dbReference>
<dbReference type="PANTHER" id="PTHR42643">
    <property type="entry name" value="IONOTROPIC RECEPTOR 20A-RELATED"/>
    <property type="match status" value="1"/>
</dbReference>
<dbReference type="InterPro" id="IPR052192">
    <property type="entry name" value="Insect_Ionotropic_Sensory_Rcpt"/>
</dbReference>
<dbReference type="SUPFAM" id="SSF53850">
    <property type="entry name" value="Periplasmic binding protein-like II"/>
    <property type="match status" value="1"/>
</dbReference>
<accession>A0ABM5KY73</accession>
<organism evidence="9 10">
    <name type="scientific">Diabrotica virgifera virgifera</name>
    <name type="common">western corn rootworm</name>
    <dbReference type="NCBI Taxonomy" id="50390"/>
    <lineage>
        <taxon>Eukaryota</taxon>
        <taxon>Metazoa</taxon>
        <taxon>Ecdysozoa</taxon>
        <taxon>Arthropoda</taxon>
        <taxon>Hexapoda</taxon>
        <taxon>Insecta</taxon>
        <taxon>Pterygota</taxon>
        <taxon>Neoptera</taxon>
        <taxon>Endopterygota</taxon>
        <taxon>Coleoptera</taxon>
        <taxon>Polyphaga</taxon>
        <taxon>Cucujiformia</taxon>
        <taxon>Chrysomeloidea</taxon>
        <taxon>Chrysomelidae</taxon>
        <taxon>Galerucinae</taxon>
        <taxon>Diabroticina</taxon>
        <taxon>Diabroticites</taxon>
        <taxon>Diabrotica</taxon>
    </lineage>
</organism>
<evidence type="ECO:0000256" key="1">
    <source>
        <dbReference type="ARBA" id="ARBA00004651"/>
    </source>
</evidence>
<feature type="transmembrane region" description="Helical" evidence="8">
    <location>
        <begin position="315"/>
        <end position="336"/>
    </location>
</feature>
<evidence type="ECO:0000256" key="5">
    <source>
        <dbReference type="ARBA" id="ARBA00023136"/>
    </source>
</evidence>
<keyword evidence="10" id="KW-1185">Reference proteome</keyword>
<keyword evidence="4 8" id="KW-1133">Transmembrane helix</keyword>
<dbReference type="Gene3D" id="3.40.190.10">
    <property type="entry name" value="Periplasmic binding protein-like II"/>
    <property type="match status" value="1"/>
</dbReference>
<proteinExistence type="predicted"/>
<evidence type="ECO:0000256" key="6">
    <source>
        <dbReference type="ARBA" id="ARBA00023170"/>
    </source>
</evidence>
<evidence type="ECO:0000256" key="7">
    <source>
        <dbReference type="ARBA" id="ARBA00023180"/>
    </source>
</evidence>
<keyword evidence="5 8" id="KW-0472">Membrane</keyword>
<evidence type="ECO:0000256" key="3">
    <source>
        <dbReference type="ARBA" id="ARBA00022692"/>
    </source>
</evidence>
<keyword evidence="2" id="KW-1003">Cell membrane</keyword>
<keyword evidence="3 8" id="KW-0812">Transmembrane</keyword>
<evidence type="ECO:0000256" key="4">
    <source>
        <dbReference type="ARBA" id="ARBA00022989"/>
    </source>
</evidence>
<keyword evidence="6" id="KW-0675">Receptor</keyword>